<feature type="domain" description="DUF8202" evidence="1">
    <location>
        <begin position="280"/>
        <end position="451"/>
    </location>
</feature>
<dbReference type="EMBL" id="VTPV01000003">
    <property type="protein sequence ID" value="KAB1231623.1"/>
    <property type="molecule type" value="Genomic_DNA"/>
</dbReference>
<sequence length="1482" mass="158602">MMIRSSTIVLSFLKTIIYSNIKPALHLLNAFKRRMYYYLNLKEIKVKKHNILMGIFLIANVFMLTKAQSPGGITPQLWYKADAGITSSAGTVTQWNNSVPSTTYNLAQQGAAGTTPAYNTSQINFNPSLRFDGTNDRLAAANVPLTATTTAAAPYQTSQYIVYRKLGTTFLPLYSHSNGFGGTWNVGGNSDGGMLITNRSMMTSAPTTNEVRLQSLDGTSNSASVYLNGQLKNTMFANSNSTAIASPSTQNFWVGAQGTNNFANADIAEIVVYNTTKATERPQIESYLALKYGITKSGDYVASNGTVYWNISTNSGYNNNITGIARDDNSALNQKQSMSINAGQQILIGLTGMANTNTSNTGTLTNLQSLVIGDNGLAKAPTVPISSISGVNYLFSSVWKVQNTGSVGTVRVMWPQGLSNLKLVQNNLDPTFATGNTVTDMSANTQTINGVVYNYADVSLANGQFFTLAAFVQAPGGVISGLKYWYDAGITATLTNWTDKTSGFTISKNGTGAILLSNGDANSNYNPFYTFSATDYAHFTGIVDQTVLGRLQTTFAVGAKSGNTHPTYNHIFRFANIASSGAAHSFGLGIDNTGAPFGDYTTLHYIDSGTLINAQNTTTSPVLNKMVLLGAQASSVVSGNNKQVGYNGKFSTFSDAISDGGLYPNLQIGGSIFGFAGRIAEVAYYNASLSTLNRDKVDSYFAIKYGITLVQPLNYLNSDGNIVWNSSANTVFNNNIFGIARDVNGTLDQKISHSINDNSILTASTVNDFTSPNSTATRTSLTDKGFMMFGDNNINTGTTPVSCPALESGTERINKTWLVQETGTADAAYFQVDLSSYNINSEIALYVADDSGFTTNTAFMPAVSVSGGKAVFYYNFKNGQYFTVVGKVGPIACQTCNGGKQTLQNAQAWFNGGTTGMNNNTLSNVPLTGATPASGALSADINVTYPSGVEWIPTFFPRMFGTWTQLSRYDDLNGAAGKVSYTVNLKDINGSKAAKTSFQVAGITKLAGQAAMVKIIGYCGATQVTPKLNYAYNSTPELNALLRRYTIDNSTGTATGTEPFLDFLDYATVNVDFEKPVEKIVIEWTINRDQVFSKVDFLYISDMSFVCVNPIEPNEDNVNVIASYIESQLPTCEEATLKLNIKNNNCISKAINISNVLPSGLQYVADSYVGLGTETPAYSGQNFSLNNLTVPSGNSYLYIKVKPSGAGTYATYFNYTVNGGINNPTPYRSDDDSGASGYQDTSITFTASTVIAKPTVTKSVNRCFGTSSTELEYTVNITNNDANPITSVEFMDNLDAAQSYVAGSLVQNNFTANGTASFTGGLLYISGMSIAPGQTAVVKFKVNTNNSATMAYTDTNGSKYLNNQATVSVDPQSQCGAANSVGSNLLKILACTSCTKDPNTSPADTITKIGITIQTKQNGWPENIPNGAVALESKTKGFVITRTQSSAIVNPVEGMLIYDTTDKCMKLYNGTSWHCVVRSCNE</sequence>
<proteinExistence type="predicted"/>
<keyword evidence="3" id="KW-1185">Reference proteome</keyword>
<feature type="domain" description="DUF8202" evidence="1">
    <location>
        <begin position="694"/>
        <end position="879"/>
    </location>
</feature>
<organism evidence="2 3">
    <name type="scientific">Chryseobacterium viscerum</name>
    <dbReference type="NCBI Taxonomy" id="1037377"/>
    <lineage>
        <taxon>Bacteria</taxon>
        <taxon>Pseudomonadati</taxon>
        <taxon>Bacteroidota</taxon>
        <taxon>Flavobacteriia</taxon>
        <taxon>Flavobacteriales</taxon>
        <taxon>Weeksellaceae</taxon>
        <taxon>Chryseobacterium group</taxon>
        <taxon>Chryseobacterium</taxon>
    </lineage>
</organism>
<name>A0A5N4BT58_9FLAO</name>
<dbReference type="InterPro" id="IPR047589">
    <property type="entry name" value="DUF11_rpt"/>
</dbReference>
<reference evidence="2 3" key="1">
    <citation type="journal article" date="2019" name="Stand. Genomic Sci.">
        <title>Draft Whole-Genome Sequence of a Novel Chryseobacterium viscerum Strain Isolated from Fresh Water at Dripping Springs, New Mexico.</title>
        <authorList>
            <person name="Kyndt J.A."/>
            <person name="Moore T.C."/>
        </authorList>
    </citation>
    <scope>NUCLEOTIDE SEQUENCE [LARGE SCALE GENOMIC DNA]</scope>
    <source>
        <strain evidence="2 3">DPS</strain>
    </source>
</reference>
<dbReference type="Proteomes" id="UP000326384">
    <property type="component" value="Unassembled WGS sequence"/>
</dbReference>
<evidence type="ECO:0000313" key="3">
    <source>
        <dbReference type="Proteomes" id="UP000326384"/>
    </source>
</evidence>
<dbReference type="SUPFAM" id="SSF49899">
    <property type="entry name" value="Concanavalin A-like lectins/glucanases"/>
    <property type="match status" value="1"/>
</dbReference>
<dbReference type="InterPro" id="IPR058515">
    <property type="entry name" value="DUF8202"/>
</dbReference>
<dbReference type="Pfam" id="PF26628">
    <property type="entry name" value="DUF8202"/>
    <property type="match status" value="2"/>
</dbReference>
<protein>
    <submittedName>
        <fullName evidence="2">DUF11 domain-containing protein</fullName>
    </submittedName>
</protein>
<dbReference type="NCBIfam" id="TIGR01451">
    <property type="entry name" value="B_ant_repeat"/>
    <property type="match status" value="1"/>
</dbReference>
<evidence type="ECO:0000259" key="1">
    <source>
        <dbReference type="Pfam" id="PF26628"/>
    </source>
</evidence>
<accession>A0A5N4BT58</accession>
<evidence type="ECO:0000313" key="2">
    <source>
        <dbReference type="EMBL" id="KAB1231623.1"/>
    </source>
</evidence>
<gene>
    <name evidence="2" type="ORF">F8D52_07405</name>
</gene>
<dbReference type="InterPro" id="IPR013320">
    <property type="entry name" value="ConA-like_dom_sf"/>
</dbReference>
<comment type="caution">
    <text evidence="2">The sequence shown here is derived from an EMBL/GenBank/DDBJ whole genome shotgun (WGS) entry which is preliminary data.</text>
</comment>